<protein>
    <submittedName>
        <fullName evidence="5">Uncharacterized protein</fullName>
    </submittedName>
</protein>
<dbReference type="PROSITE" id="PS50294">
    <property type="entry name" value="WD_REPEATS_REGION"/>
    <property type="match status" value="2"/>
</dbReference>
<gene>
    <name evidence="5" type="ORF">CTOB1V02_LOCUS274</name>
</gene>
<feature type="region of interest" description="Disordered" evidence="4">
    <location>
        <begin position="800"/>
        <end position="821"/>
    </location>
</feature>
<proteinExistence type="inferred from homology"/>
<dbReference type="InterPro" id="IPR036322">
    <property type="entry name" value="WD40_repeat_dom_sf"/>
</dbReference>
<dbReference type="Gene3D" id="2.130.10.10">
    <property type="entry name" value="YVTN repeat-like/Quinoprotein amine dehydrogenase"/>
    <property type="match status" value="3"/>
</dbReference>
<dbReference type="CDD" id="cd00200">
    <property type="entry name" value="WD40"/>
    <property type="match status" value="1"/>
</dbReference>
<dbReference type="OrthoDB" id="3142434at2759"/>
<keyword evidence="2" id="KW-0853">WD repeat</keyword>
<name>A0A7R8W021_9CRUS</name>
<keyword evidence="3" id="KW-0677">Repeat</keyword>
<dbReference type="Pfam" id="PF00400">
    <property type="entry name" value="WD40"/>
    <property type="match status" value="5"/>
</dbReference>
<dbReference type="InterPro" id="IPR007148">
    <property type="entry name" value="SSU_processome_Utp12"/>
</dbReference>
<dbReference type="AlphaFoldDB" id="A0A7R8W021"/>
<dbReference type="PANTHER" id="PTHR19858">
    <property type="entry name" value="WD40 REPEAT PROTEIN"/>
    <property type="match status" value="1"/>
</dbReference>
<evidence type="ECO:0000256" key="1">
    <source>
        <dbReference type="ARBA" id="ARBA00010226"/>
    </source>
</evidence>
<dbReference type="GO" id="GO:0000462">
    <property type="term" value="P:maturation of SSU-rRNA from tricistronic rRNA transcript (SSU-rRNA, 5.8S rRNA, LSU-rRNA)"/>
    <property type="evidence" value="ECO:0007669"/>
    <property type="project" value="TreeGrafter"/>
</dbReference>
<dbReference type="InterPro" id="IPR027145">
    <property type="entry name" value="PWP2"/>
</dbReference>
<comment type="similarity">
    <text evidence="1">Belongs to the WD repeat PWP2 family.</text>
</comment>
<organism evidence="5">
    <name type="scientific">Cyprideis torosa</name>
    <dbReference type="NCBI Taxonomy" id="163714"/>
    <lineage>
        <taxon>Eukaryota</taxon>
        <taxon>Metazoa</taxon>
        <taxon>Ecdysozoa</taxon>
        <taxon>Arthropoda</taxon>
        <taxon>Crustacea</taxon>
        <taxon>Oligostraca</taxon>
        <taxon>Ostracoda</taxon>
        <taxon>Podocopa</taxon>
        <taxon>Podocopida</taxon>
        <taxon>Cytherocopina</taxon>
        <taxon>Cytheroidea</taxon>
        <taxon>Cytherideidae</taxon>
        <taxon>Cyprideis</taxon>
    </lineage>
</organism>
<evidence type="ECO:0000313" key="5">
    <source>
        <dbReference type="EMBL" id="CAD7222261.1"/>
    </source>
</evidence>
<dbReference type="SMART" id="SM00320">
    <property type="entry name" value="WD40"/>
    <property type="match status" value="9"/>
</dbReference>
<dbReference type="GO" id="GO:0034388">
    <property type="term" value="C:Pwp2p-containing subcomplex of 90S preribosome"/>
    <property type="evidence" value="ECO:0007669"/>
    <property type="project" value="TreeGrafter"/>
</dbReference>
<dbReference type="InterPro" id="IPR001680">
    <property type="entry name" value="WD40_rpt"/>
</dbReference>
<sequence>VRNCNMKFSFRNLLGTVYHSGNLAFTSDGFNLFSPVGNKVSVFDLKSNLSETLPVESRFNITALALSPSGTLLVTANEEGEVSLISLLHARLLCSHRLNGHVRHIAFSPNGNHGDSIVSVRFRQDNSLDLLSVSRNGRLCFWKSSLDMKHLDSKGALDEEEDKKDAKIFYTRQARHYLGDLVLDSEGKRVQGATLTAADYCARIKVLVTGFSTGAFFIHEVSIDSIQGEGDSLTMIHSLSFSTSGAISSLAFTPSGEWVAIASEDTGTLAVWEWASETFILKQEGEFNMFTHVVFSPDGSKMATGSENGHVKLWSYNDGFCFQTFREHSTSVTGLCFGGAEGKIVVSASADGSVRAFDLIRYRNFRTFTSPTPAQFSCVAVDLAAELVAAGAEDTFDAYLWSVKTGSLLEVLSGHEGPVSCLAFSPSPVTATKMVTGSWDHTLRLWEPATSATSEETMTLSSEVLSVVWRPDARELAVATLDGRITFFDPVQMKESGSIEGRKDLGVGLSSTDLITKEKVREGKAFKTISYSADGESLLAAGDGKFICLYNVAEALLVDRFQVTQNYSFGGMLDFVSKRMRARKPEMDDREKDLSGGVEKRVVLPGSRMRDMTARTQRPEVRVSSVAFSPTGRAWSATTSEGLLLFSSDPRNNLFRPIHLEENVTPESVRQALADKEYGTALDHAFKLNEASLLQEVTDAIPAAEIEVMCSTLTQKHVLRLLSFAALQLESSRQVELYLRWIHALMSSHALALKGFSRPGKLQEVVHALQKALARKRDQLTSLSEHNKYMIRYLSRFKTDEEKMEEDDDDDGEDVPNEESD</sequence>
<dbReference type="GO" id="GO:0032040">
    <property type="term" value="C:small-subunit processome"/>
    <property type="evidence" value="ECO:0007669"/>
    <property type="project" value="TreeGrafter"/>
</dbReference>
<dbReference type="InterPro" id="IPR015943">
    <property type="entry name" value="WD40/YVTN_repeat-like_dom_sf"/>
</dbReference>
<evidence type="ECO:0000256" key="4">
    <source>
        <dbReference type="SAM" id="MobiDB-lite"/>
    </source>
</evidence>
<feature type="compositionally biased region" description="Acidic residues" evidence="4">
    <location>
        <begin position="802"/>
        <end position="821"/>
    </location>
</feature>
<accession>A0A7R8W021</accession>
<dbReference type="GO" id="GO:0000028">
    <property type="term" value="P:ribosomal small subunit assembly"/>
    <property type="evidence" value="ECO:0007669"/>
    <property type="project" value="TreeGrafter"/>
</dbReference>
<dbReference type="EMBL" id="OB660040">
    <property type="protein sequence ID" value="CAD7222261.1"/>
    <property type="molecule type" value="Genomic_DNA"/>
</dbReference>
<feature type="non-terminal residue" evidence="5">
    <location>
        <position position="821"/>
    </location>
</feature>
<dbReference type="SUPFAM" id="SSF50978">
    <property type="entry name" value="WD40 repeat-like"/>
    <property type="match status" value="2"/>
</dbReference>
<reference evidence="5" key="1">
    <citation type="submission" date="2020-11" db="EMBL/GenBank/DDBJ databases">
        <authorList>
            <person name="Tran Van P."/>
        </authorList>
    </citation>
    <scope>NUCLEOTIDE SEQUENCE</scope>
</reference>
<dbReference type="PROSITE" id="PS50082">
    <property type="entry name" value="WD_REPEATS_2"/>
    <property type="match status" value="3"/>
</dbReference>
<evidence type="ECO:0000256" key="3">
    <source>
        <dbReference type="ARBA" id="ARBA00022737"/>
    </source>
</evidence>
<dbReference type="Pfam" id="PF04003">
    <property type="entry name" value="Utp12"/>
    <property type="match status" value="1"/>
</dbReference>
<dbReference type="PANTHER" id="PTHR19858:SF0">
    <property type="entry name" value="PERIODIC TRYPTOPHAN PROTEIN 2 HOMOLOG"/>
    <property type="match status" value="1"/>
</dbReference>
<evidence type="ECO:0000256" key="2">
    <source>
        <dbReference type="ARBA" id="ARBA00022574"/>
    </source>
</evidence>